<dbReference type="GO" id="GO:0008270">
    <property type="term" value="F:zinc ion binding"/>
    <property type="evidence" value="ECO:0007669"/>
    <property type="project" value="InterPro"/>
</dbReference>
<dbReference type="Pfam" id="PF01510">
    <property type="entry name" value="Amidase_2"/>
    <property type="match status" value="1"/>
</dbReference>
<dbReference type="RefSeq" id="XP_051859619.1">
    <property type="nucleotide sequence ID" value="XM_052003659.1"/>
</dbReference>
<feature type="compositionally biased region" description="Basic and acidic residues" evidence="4">
    <location>
        <begin position="73"/>
        <end position="88"/>
    </location>
</feature>
<dbReference type="OrthoDB" id="10001926at2759"/>
<dbReference type="Proteomes" id="UP000515160">
    <property type="component" value="Chromosome 3"/>
</dbReference>
<feature type="compositionally biased region" description="Basic and acidic residues" evidence="4">
    <location>
        <begin position="56"/>
        <end position="66"/>
    </location>
</feature>
<dbReference type="InterPro" id="IPR002502">
    <property type="entry name" value="Amidase_domain"/>
</dbReference>
<evidence type="ECO:0000313" key="7">
    <source>
        <dbReference type="Proteomes" id="UP000515160"/>
    </source>
</evidence>
<feature type="domain" description="Peptidoglycan recognition protein family" evidence="6">
    <location>
        <begin position="361"/>
        <end position="504"/>
    </location>
</feature>
<dbReference type="Gene3D" id="3.40.80.10">
    <property type="entry name" value="Peptidoglycan recognition protein-like"/>
    <property type="match status" value="1"/>
</dbReference>
<evidence type="ECO:0000256" key="5">
    <source>
        <dbReference type="SAM" id="Phobius"/>
    </source>
</evidence>
<dbReference type="GO" id="GO:0045087">
    <property type="term" value="P:innate immune response"/>
    <property type="evidence" value="ECO:0007669"/>
    <property type="project" value="UniProtKB-KW"/>
</dbReference>
<accession>A0A9C6WE12</accession>
<dbReference type="InterPro" id="IPR036505">
    <property type="entry name" value="Amidase/PGRP_sf"/>
</dbReference>
<dbReference type="RefSeq" id="XP_051859620.1">
    <property type="nucleotide sequence ID" value="XM_052003660.1"/>
</dbReference>
<dbReference type="SUPFAM" id="SSF55846">
    <property type="entry name" value="N-acetylmuramoyl-L-alanine amidase-like"/>
    <property type="match status" value="1"/>
</dbReference>
<feature type="transmembrane region" description="Helical" evidence="5">
    <location>
        <begin position="303"/>
        <end position="325"/>
    </location>
</feature>
<evidence type="ECO:0000259" key="6">
    <source>
        <dbReference type="SMART" id="SM00701"/>
    </source>
</evidence>
<evidence type="ECO:0000256" key="4">
    <source>
        <dbReference type="SAM" id="MobiDB-lite"/>
    </source>
</evidence>
<feature type="region of interest" description="Disordered" evidence="4">
    <location>
        <begin position="50"/>
        <end position="88"/>
    </location>
</feature>
<comment type="similarity">
    <text evidence="1">Belongs to the N-acetylmuramoyl-L-alanine amidase 2 family.</text>
</comment>
<keyword evidence="2" id="KW-0399">Innate immunity</keyword>
<evidence type="ECO:0000256" key="1">
    <source>
        <dbReference type="ARBA" id="ARBA00007553"/>
    </source>
</evidence>
<evidence type="ECO:0000256" key="3">
    <source>
        <dbReference type="ARBA" id="ARBA00022859"/>
    </source>
</evidence>
<keyword evidence="7" id="KW-1185">Reference proteome</keyword>
<dbReference type="SMART" id="SM00701">
    <property type="entry name" value="PGRP"/>
    <property type="match status" value="1"/>
</dbReference>
<keyword evidence="3" id="KW-0391">Immunity</keyword>
<dbReference type="CDD" id="cd06583">
    <property type="entry name" value="PGRP"/>
    <property type="match status" value="1"/>
</dbReference>
<dbReference type="AlphaFoldDB" id="A0A9C6WE12"/>
<keyword evidence="5" id="KW-0812">Transmembrane</keyword>
<dbReference type="GO" id="GO:0008745">
    <property type="term" value="F:N-acetylmuramoyl-L-alanine amidase activity"/>
    <property type="evidence" value="ECO:0007669"/>
    <property type="project" value="InterPro"/>
</dbReference>
<organism evidence="7 8">
    <name type="scientific">Drosophila albomicans</name>
    <name type="common">Fruit fly</name>
    <dbReference type="NCBI Taxonomy" id="7291"/>
    <lineage>
        <taxon>Eukaryota</taxon>
        <taxon>Metazoa</taxon>
        <taxon>Ecdysozoa</taxon>
        <taxon>Arthropoda</taxon>
        <taxon>Hexapoda</taxon>
        <taxon>Insecta</taxon>
        <taxon>Pterygota</taxon>
        <taxon>Neoptera</taxon>
        <taxon>Endopterygota</taxon>
        <taxon>Diptera</taxon>
        <taxon>Brachycera</taxon>
        <taxon>Muscomorpha</taxon>
        <taxon>Ephydroidea</taxon>
        <taxon>Drosophilidae</taxon>
        <taxon>Drosophila</taxon>
    </lineage>
</organism>
<keyword evidence="5" id="KW-1133">Transmembrane helix</keyword>
<feature type="compositionally biased region" description="Polar residues" evidence="4">
    <location>
        <begin position="268"/>
        <end position="282"/>
    </location>
</feature>
<reference evidence="8 9" key="1">
    <citation type="submission" date="2025-04" db="UniProtKB">
        <authorList>
            <consortium name="RefSeq"/>
        </authorList>
    </citation>
    <scope>IDENTIFICATION</scope>
    <source>
        <strain evidence="8 9">15112-1751.03</strain>
        <tissue evidence="8 9">Whole Adult</tissue>
    </source>
</reference>
<evidence type="ECO:0000256" key="2">
    <source>
        <dbReference type="ARBA" id="ARBA00022588"/>
    </source>
</evidence>
<protein>
    <submittedName>
        <fullName evidence="8 9">Peptidoglycan-recognition protein LC isoform X1</fullName>
    </submittedName>
</protein>
<sequence length="529" mass="57324">MHFHNETELNTNDSNNIHIINRTSGKNCSTSSTDSGVGLVDNSATYRASPTITKSKKNEETKKTQESAETAAGEEKEEKAKPDAEAKPQRISIEVEAKVNLNKATTTRKTSPALSVRSTTISIVSIDEDAIDSSCIDSDSEAEADDGCTVHKLGQQVKFPPQSEELTQLNKGLTVISRQVLPNNGQGPHPPAAAADVVAQQVLNGNMNLATPSSPASPQQQIGSIALTNTTDVTFGDKHYYEGPVTIQQILIDSRDKWKTAEGHDNPAFNTQATPNATDSKLNSSCEAPALCPFLPHSISRKAIIITGILLGLTIIMGALLAVILGKTPLKSKLGDGEDTRQSIPINSPIDEVNIGGGLVLRYVPRAVWLAQPPQKELPSLSLPVPMVILLPTNSENCSTQAQCVFKVRFLQTFNIESERRDDISFNFLIGGDGNVYIGRGWDLVGAHLNGYNTRSVSFAYIGTFQHQAPSPKQLNVTRLLLEDGVNRGKIAPNYKLVGASTLEPTITQYNADRLYQSFSNWTHWTTVN</sequence>
<dbReference type="InterPro" id="IPR015510">
    <property type="entry name" value="PGRP"/>
</dbReference>
<dbReference type="InterPro" id="IPR006619">
    <property type="entry name" value="PGRP_domain_met/bac"/>
</dbReference>
<dbReference type="PANTHER" id="PTHR11022:SF41">
    <property type="entry name" value="PEPTIDOGLYCAN-RECOGNITION PROTEIN LC-RELATED"/>
    <property type="match status" value="1"/>
</dbReference>
<dbReference type="GeneID" id="127565435"/>
<dbReference type="GO" id="GO:0009253">
    <property type="term" value="P:peptidoglycan catabolic process"/>
    <property type="evidence" value="ECO:0007669"/>
    <property type="project" value="InterPro"/>
</dbReference>
<feature type="region of interest" description="Disordered" evidence="4">
    <location>
        <begin position="23"/>
        <end position="42"/>
    </location>
</feature>
<feature type="compositionally biased region" description="Polar residues" evidence="4">
    <location>
        <begin position="23"/>
        <end position="35"/>
    </location>
</feature>
<name>A0A9C6WE12_DROAB</name>
<dbReference type="PANTHER" id="PTHR11022">
    <property type="entry name" value="PEPTIDOGLYCAN RECOGNITION PROTEIN"/>
    <property type="match status" value="1"/>
</dbReference>
<feature type="region of interest" description="Disordered" evidence="4">
    <location>
        <begin position="262"/>
        <end position="282"/>
    </location>
</feature>
<keyword evidence="5" id="KW-0472">Membrane</keyword>
<evidence type="ECO:0000313" key="9">
    <source>
        <dbReference type="RefSeq" id="XP_051859620.1"/>
    </source>
</evidence>
<evidence type="ECO:0000313" key="8">
    <source>
        <dbReference type="RefSeq" id="XP_051859619.1"/>
    </source>
</evidence>
<dbReference type="CTD" id="39063"/>
<gene>
    <name evidence="8 9" type="primary">LOC127565435</name>
</gene>
<proteinExistence type="inferred from homology"/>